<dbReference type="Pfam" id="PF18096">
    <property type="entry name" value="Thump_like"/>
    <property type="match status" value="1"/>
</dbReference>
<dbReference type="KEGG" id="bcad:DBX24_00560"/>
<dbReference type="OrthoDB" id="1000417at2"/>
<protein>
    <submittedName>
        <fullName evidence="3">Methyltransferase</fullName>
    </submittedName>
</protein>
<dbReference type="CDD" id="cd02440">
    <property type="entry name" value="AdoMet_MTases"/>
    <property type="match status" value="1"/>
</dbReference>
<evidence type="ECO:0000313" key="3">
    <source>
        <dbReference type="EMBL" id="QHN64485.1"/>
    </source>
</evidence>
<dbReference type="Proteomes" id="UP000464318">
    <property type="component" value="Chromosome"/>
</dbReference>
<feature type="domain" description="THUMP-like" evidence="1">
    <location>
        <begin position="318"/>
        <end position="374"/>
    </location>
</feature>
<name>A0A6P1QS45_9FLAO</name>
<dbReference type="InterPro" id="IPR029063">
    <property type="entry name" value="SAM-dependent_MTases_sf"/>
</dbReference>
<dbReference type="AlphaFoldDB" id="A0A6P1QS45"/>
<dbReference type="GO" id="GO:0032259">
    <property type="term" value="P:methylation"/>
    <property type="evidence" value="ECO:0007669"/>
    <property type="project" value="UniProtKB-KW"/>
</dbReference>
<keyword evidence="3" id="KW-0489">Methyltransferase</keyword>
<keyword evidence="4" id="KW-1185">Reference proteome</keyword>
<keyword evidence="3" id="KW-0808">Transferase</keyword>
<dbReference type="Gene3D" id="1.10.10.1110">
    <property type="entry name" value="Methyltransferase PG1098, N-terminal domain"/>
    <property type="match status" value="1"/>
</dbReference>
<dbReference type="SUPFAM" id="SSF53335">
    <property type="entry name" value="S-adenosyl-L-methionine-dependent methyltransferases"/>
    <property type="match status" value="1"/>
</dbReference>
<evidence type="ECO:0000259" key="1">
    <source>
        <dbReference type="Pfam" id="PF18096"/>
    </source>
</evidence>
<accession>A0A6P1QS45</accession>
<dbReference type="InterPro" id="IPR054168">
    <property type="entry name" value="PG_1098_Fer"/>
</dbReference>
<reference evidence="3 4" key="1">
    <citation type="submission" date="2018-04" db="EMBL/GenBank/DDBJ databases">
        <title>Characteristic and Complete Genome Sequencing of A Novel Member of Infective Endocarditis Causative Bacteria: Bergeyella cardium QL-PH.</title>
        <authorList>
            <person name="Pan H."/>
            <person name="Sun E."/>
            <person name="Zhang Y."/>
        </authorList>
    </citation>
    <scope>NUCLEOTIDE SEQUENCE [LARGE SCALE GENOMIC DNA]</scope>
    <source>
        <strain evidence="3 4">HPQL</strain>
    </source>
</reference>
<dbReference type="InterPro" id="IPR041497">
    <property type="entry name" value="Thump-like"/>
</dbReference>
<organism evidence="3 4">
    <name type="scientific">Bergeyella cardium</name>
    <dbReference type="NCBI Taxonomy" id="1585976"/>
    <lineage>
        <taxon>Bacteria</taxon>
        <taxon>Pseudomonadati</taxon>
        <taxon>Bacteroidota</taxon>
        <taxon>Flavobacteriia</taxon>
        <taxon>Flavobacteriales</taxon>
        <taxon>Weeksellaceae</taxon>
        <taxon>Bergeyella</taxon>
    </lineage>
</organism>
<evidence type="ECO:0000259" key="2">
    <source>
        <dbReference type="Pfam" id="PF22013"/>
    </source>
</evidence>
<proteinExistence type="predicted"/>
<dbReference type="RefSeq" id="WP_160223635.1">
    <property type="nucleotide sequence ID" value="NZ_CP029149.1"/>
</dbReference>
<evidence type="ECO:0000313" key="4">
    <source>
        <dbReference type="Proteomes" id="UP000464318"/>
    </source>
</evidence>
<dbReference type="Gene3D" id="3.40.50.150">
    <property type="entry name" value="Vaccinia Virus protein VP39"/>
    <property type="match status" value="1"/>
</dbReference>
<dbReference type="Pfam" id="PF22013">
    <property type="entry name" value="PG_1098_Fer"/>
    <property type="match status" value="1"/>
</dbReference>
<dbReference type="EMBL" id="CP029149">
    <property type="protein sequence ID" value="QHN64485.1"/>
    <property type="molecule type" value="Genomic_DNA"/>
</dbReference>
<sequence length="379" mass="43229">MKNYLKTEVQDYINKNIDVDIVDLLLRKSPFDDISIQEIAQQVKGKQICRKKFPFLDRENIIFPPHLNLEQSSSESAARYKSRLVKGKTFLDLTSGFGIDAYFLSQNFEETTLVERNSKLLDIVKHNWAVLGKDAHFINSELEAFLSENDRKFDVIFIDPARRSADDKKVFLLEDLSPNILEIQKQLAHISDKTLIKLSPLIDISYLISVIEHISEIHIVAIKNDVKEVLVLINKGTKYPKICCVNLETDEAPFELEYGDSAVCVSYSKPQAYLYIPNNAILKSGAFLEVAKQFSLSKLHPNTHLYTSGEKFENFPGRILKVTKINPKTLERGDKYNIISKNHPLKPDAIKKKYKISDGGERYLVFTQSVAGMEVLLSE</sequence>
<dbReference type="GO" id="GO:0008168">
    <property type="term" value="F:methyltransferase activity"/>
    <property type="evidence" value="ECO:0007669"/>
    <property type="project" value="UniProtKB-KW"/>
</dbReference>
<feature type="domain" description="PG-1098 ferredoxin-like" evidence="2">
    <location>
        <begin position="273"/>
        <end position="316"/>
    </location>
</feature>
<gene>
    <name evidence="3" type="ORF">DBX24_00560</name>
</gene>
<dbReference type="Pfam" id="PF03602">
    <property type="entry name" value="Cons_hypoth95"/>
    <property type="match status" value="1"/>
</dbReference>